<evidence type="ECO:0000256" key="3">
    <source>
        <dbReference type="ARBA" id="ARBA00022692"/>
    </source>
</evidence>
<reference evidence="8" key="1">
    <citation type="submission" date="2018-05" db="EMBL/GenBank/DDBJ databases">
        <title>Organellar genomes of Gracilariaceae.</title>
        <authorList>
            <person name="Iha C."/>
            <person name="Oliveira M.C."/>
        </authorList>
    </citation>
    <scope>NUCLEOTIDE SEQUENCE</scope>
</reference>
<geneLocation type="chloroplast" evidence="8"/>
<evidence type="ECO:0000256" key="2">
    <source>
        <dbReference type="ARBA" id="ARBA00022531"/>
    </source>
</evidence>
<keyword evidence="3 7" id="KW-0812">Transmembrane</keyword>
<keyword evidence="4 7" id="KW-1133">Transmembrane helix</keyword>
<evidence type="ECO:0000256" key="5">
    <source>
        <dbReference type="ARBA" id="ARBA00023136"/>
    </source>
</evidence>
<dbReference type="AlphaFoldDB" id="A0A345UAJ6"/>
<dbReference type="InterPro" id="IPR010284">
    <property type="entry name" value="PSII_Ycf12_core-subunit"/>
</dbReference>
<evidence type="ECO:0000256" key="6">
    <source>
        <dbReference type="ARBA" id="ARBA00023276"/>
    </source>
</evidence>
<keyword evidence="7" id="KW-0793">Thylakoid</keyword>
<dbReference type="NCBIfam" id="NF010239">
    <property type="entry name" value="PRK13686.1"/>
    <property type="match status" value="1"/>
</dbReference>
<evidence type="ECO:0000313" key="8">
    <source>
        <dbReference type="EMBL" id="AXI97482.1"/>
    </source>
</evidence>
<dbReference type="EMBL" id="MH396016">
    <property type="protein sequence ID" value="AXI97482.1"/>
    <property type="molecule type" value="Genomic_DNA"/>
</dbReference>
<keyword evidence="2 7" id="KW-0602">Photosynthesis</keyword>
<gene>
    <name evidence="7 8" type="primary">ycf12</name>
    <name evidence="7" type="synonym">psb30</name>
</gene>
<comment type="function">
    <text evidence="7">A core subunit of photosystem II (PSII), probably helps stabilize the reaction center.</text>
</comment>
<dbReference type="HAMAP" id="MF_01329">
    <property type="entry name" value="PSII_Psb30_Ycf12"/>
    <property type="match status" value="1"/>
</dbReference>
<name>A0A345UAJ6_9FLOR</name>
<dbReference type="GO" id="GO:0015979">
    <property type="term" value="P:photosynthesis"/>
    <property type="evidence" value="ECO:0007669"/>
    <property type="project" value="UniProtKB-KW"/>
</dbReference>
<dbReference type="GO" id="GO:0009535">
    <property type="term" value="C:chloroplast thylakoid membrane"/>
    <property type="evidence" value="ECO:0007669"/>
    <property type="project" value="UniProtKB-SubCell"/>
</dbReference>
<feature type="transmembrane region" description="Helical" evidence="7">
    <location>
        <begin position="6"/>
        <end position="29"/>
    </location>
</feature>
<keyword evidence="6 7" id="KW-0604">Photosystem II</keyword>
<comment type="similarity">
    <text evidence="7">Belongs to the Psb30/Ycf12 family.</text>
</comment>
<evidence type="ECO:0000256" key="4">
    <source>
        <dbReference type="ARBA" id="ARBA00022989"/>
    </source>
</evidence>
<keyword evidence="8" id="KW-0150">Chloroplast</keyword>
<dbReference type="RefSeq" id="YP_009511605.1">
    <property type="nucleotide sequence ID" value="NC_039145.1"/>
</dbReference>
<dbReference type="Pfam" id="PF05969">
    <property type="entry name" value="PSII_Ycf12"/>
    <property type="match status" value="1"/>
</dbReference>
<keyword evidence="8" id="KW-0934">Plastid</keyword>
<proteinExistence type="inferred from homology"/>
<keyword evidence="5 7" id="KW-0472">Membrane</keyword>
<sequence>MINWQVIGQLISLGIIILVGPTVIVLLSLRKGDL</sequence>
<protein>
    <recommendedName>
        <fullName evidence="7">Photosystem II reaction center protein Psb30</fullName>
    </recommendedName>
    <alternativeName>
        <fullName evidence="7">Photosystem II reaction center protein Ycf12</fullName>
    </alternativeName>
</protein>
<accession>A0A345UAJ6</accession>
<comment type="subunit">
    <text evidence="7">PSII is composed of 1 copy each of membrane proteins PsbA, PsbB, PsbC, PsbD, PsbE, PsbF, PsbH, PsbI, PsbJ, PsbK, PsbL, PsbM, PsbT, PsbX, PsbY, PsbZ, Psb30/Ycf12, peripheral proteins of the oxygen-evolving complex and a large number of cofactors. It forms dimeric complexes.</text>
</comment>
<organism evidence="8">
    <name type="scientific">Melanthalia intermedia</name>
    <dbReference type="NCBI Taxonomy" id="172989"/>
    <lineage>
        <taxon>Eukaryota</taxon>
        <taxon>Rhodophyta</taxon>
        <taxon>Florideophyceae</taxon>
        <taxon>Rhodymeniophycidae</taxon>
        <taxon>Gracilariales</taxon>
        <taxon>Gracilariaceae</taxon>
        <taxon>Melanthalia</taxon>
    </lineage>
</organism>
<evidence type="ECO:0000256" key="1">
    <source>
        <dbReference type="ARBA" id="ARBA00004167"/>
    </source>
</evidence>
<dbReference type="GeneID" id="37624161"/>
<evidence type="ECO:0000256" key="7">
    <source>
        <dbReference type="HAMAP-Rule" id="MF_01329"/>
    </source>
</evidence>
<dbReference type="GO" id="GO:0009523">
    <property type="term" value="C:photosystem II"/>
    <property type="evidence" value="ECO:0007669"/>
    <property type="project" value="UniProtKB-KW"/>
</dbReference>
<comment type="subcellular location">
    <subcellularLocation>
        <location evidence="1">Membrane</location>
        <topology evidence="1">Single-pass membrane protein</topology>
    </subcellularLocation>
    <subcellularLocation>
        <location evidence="7">Plastid</location>
        <location evidence="7">Chloroplast thylakoid membrane</location>
        <topology evidence="7">Single-pass membrane protein</topology>
    </subcellularLocation>
</comment>